<evidence type="ECO:0000259" key="1">
    <source>
        <dbReference type="Pfam" id="PF06283"/>
    </source>
</evidence>
<evidence type="ECO:0000313" key="2">
    <source>
        <dbReference type="EMBL" id="KFN09972.1"/>
    </source>
</evidence>
<gene>
    <name evidence="2" type="ORF">DJ90_551</name>
    <name evidence="3" type="ORF">GNQ08_11360</name>
</gene>
<dbReference type="STRING" id="44252.DJ90_551"/>
<name>A0A090ZH44_PAEMA</name>
<dbReference type="HOGENOM" id="CLU_100195_0_0_9"/>
<dbReference type="OrthoDB" id="9785923at2"/>
<dbReference type="Pfam" id="PF06283">
    <property type="entry name" value="ThuA"/>
    <property type="match status" value="1"/>
</dbReference>
<dbReference type="EMBL" id="JMQA01000020">
    <property type="protein sequence ID" value="KFN09972.1"/>
    <property type="molecule type" value="Genomic_DNA"/>
</dbReference>
<reference evidence="3 5" key="2">
    <citation type="submission" date="2019-11" db="EMBL/GenBank/DDBJ databases">
        <title>Draft genome sequences of five Paenibacillus species of dairy origin.</title>
        <authorList>
            <person name="Olajide A.M."/>
            <person name="Chen S."/>
            <person name="Lapointe G."/>
        </authorList>
    </citation>
    <scope>NUCLEOTIDE SEQUENCE [LARGE SCALE GENOMIC DNA]</scope>
    <source>
        <strain evidence="3 5">3CT49</strain>
    </source>
</reference>
<dbReference type="EMBL" id="WNZZ01000006">
    <property type="protein sequence ID" value="MUG23009.1"/>
    <property type="molecule type" value="Genomic_DNA"/>
</dbReference>
<dbReference type="PANTHER" id="PTHR40469:SF2">
    <property type="entry name" value="GALACTOSE-BINDING DOMAIN-LIKE SUPERFAMILY PROTEIN"/>
    <property type="match status" value="1"/>
</dbReference>
<feature type="domain" description="ThuA-like" evidence="1">
    <location>
        <begin position="3"/>
        <end position="215"/>
    </location>
</feature>
<evidence type="ECO:0000313" key="3">
    <source>
        <dbReference type="EMBL" id="MUG23009.1"/>
    </source>
</evidence>
<dbReference type="RefSeq" id="WP_036621152.1">
    <property type="nucleotide sequence ID" value="NZ_BGML01000005.1"/>
</dbReference>
<proteinExistence type="predicted"/>
<dbReference type="PANTHER" id="PTHR40469">
    <property type="entry name" value="SECRETED GLYCOSYL HYDROLASE"/>
    <property type="match status" value="1"/>
</dbReference>
<dbReference type="InterPro" id="IPR029010">
    <property type="entry name" value="ThuA-like"/>
</dbReference>
<keyword evidence="4" id="KW-1185">Reference proteome</keyword>
<dbReference type="Proteomes" id="UP000029278">
    <property type="component" value="Unassembled WGS sequence"/>
</dbReference>
<dbReference type="GeneID" id="77006032"/>
<dbReference type="SUPFAM" id="SSF52317">
    <property type="entry name" value="Class I glutamine amidotransferase-like"/>
    <property type="match status" value="1"/>
</dbReference>
<accession>A0A090ZH44</accession>
<dbReference type="InterPro" id="IPR029062">
    <property type="entry name" value="Class_I_gatase-like"/>
</dbReference>
<dbReference type="Proteomes" id="UP000442469">
    <property type="component" value="Unassembled WGS sequence"/>
</dbReference>
<dbReference type="Gene3D" id="3.40.50.880">
    <property type="match status" value="1"/>
</dbReference>
<dbReference type="PATRIC" id="fig|44252.3.peg.1792"/>
<dbReference type="AlphaFoldDB" id="A0A090ZH44"/>
<comment type="caution">
    <text evidence="2">The sequence shown here is derived from an EMBL/GenBank/DDBJ whole genome shotgun (WGS) entry which is preliminary data.</text>
</comment>
<evidence type="ECO:0000313" key="5">
    <source>
        <dbReference type="Proteomes" id="UP000442469"/>
    </source>
</evidence>
<evidence type="ECO:0000313" key="4">
    <source>
        <dbReference type="Proteomes" id="UP000029278"/>
    </source>
</evidence>
<sequence>MKKALIVWGGWDGHEPDKVAAIFAGILREHQFDVEVSDTLEAYADAEKLLGLDLIVPVWTMGEISKEQVANVSAAVQNGTGLAGCHGGMCDSFRNNVDWQFMTGGQWVAHPGNDGVHYKVEIKPGSSPLTEGIEDFFVDTEQYYLHVDPAVEVLATTRFPIVDGPHRLNKSVDMPVVWTKRWGVGRVYYNSLGHHADVALLPPVKELMTRGLLWAAAGKQRALELQAAGALGAAGTGAYTGMGDSQ</sequence>
<reference evidence="2 4" key="1">
    <citation type="submission" date="2014-04" db="EMBL/GenBank/DDBJ databases">
        <authorList>
            <person name="Bishop-Lilly K.A."/>
            <person name="Broomall S.M."/>
            <person name="Chain P.S."/>
            <person name="Chertkov O."/>
            <person name="Coyne S.R."/>
            <person name="Daligault H.E."/>
            <person name="Davenport K.W."/>
            <person name="Erkkila T."/>
            <person name="Frey K.G."/>
            <person name="Gibbons H.S."/>
            <person name="Gu W."/>
            <person name="Jaissle J."/>
            <person name="Johnson S.L."/>
            <person name="Koroleva G.I."/>
            <person name="Ladner J.T."/>
            <person name="Lo C.-C."/>
            <person name="Minogue T.D."/>
            <person name="Munk C."/>
            <person name="Palacios G.F."/>
            <person name="Redden C.L."/>
            <person name="Rosenzweig C.N."/>
            <person name="Scholz M.B."/>
            <person name="Teshima H."/>
            <person name="Xu Y."/>
        </authorList>
    </citation>
    <scope>NUCLEOTIDE SEQUENCE [LARGE SCALE GENOMIC DNA]</scope>
    <source>
        <strain evidence="2 4">8244</strain>
    </source>
</reference>
<protein>
    <submittedName>
        <fullName evidence="2">Trehalose utilization family protein</fullName>
    </submittedName>
</protein>
<organism evidence="2 4">
    <name type="scientific">Paenibacillus macerans</name>
    <name type="common">Bacillus macerans</name>
    <dbReference type="NCBI Taxonomy" id="44252"/>
    <lineage>
        <taxon>Bacteria</taxon>
        <taxon>Bacillati</taxon>
        <taxon>Bacillota</taxon>
        <taxon>Bacilli</taxon>
        <taxon>Bacillales</taxon>
        <taxon>Paenibacillaceae</taxon>
        <taxon>Paenibacillus</taxon>
    </lineage>
</organism>